<evidence type="ECO:0000313" key="14">
    <source>
        <dbReference type="EMBL" id="ELT91739.1"/>
    </source>
</evidence>
<keyword evidence="2 11" id="KW-0813">Transport</keyword>
<keyword evidence="7 11" id="KW-0406">Ion transport</keyword>
<evidence type="ECO:0000256" key="13">
    <source>
        <dbReference type="SAM" id="Phobius"/>
    </source>
</evidence>
<organism evidence="14">
    <name type="scientific">Capitella teleta</name>
    <name type="common">Polychaete worm</name>
    <dbReference type="NCBI Taxonomy" id="283909"/>
    <lineage>
        <taxon>Eukaryota</taxon>
        <taxon>Metazoa</taxon>
        <taxon>Spiralia</taxon>
        <taxon>Lophotrochozoa</taxon>
        <taxon>Annelida</taxon>
        <taxon>Polychaeta</taxon>
        <taxon>Sedentaria</taxon>
        <taxon>Scolecida</taxon>
        <taxon>Capitellidae</taxon>
        <taxon>Capitella</taxon>
    </lineage>
</organism>
<evidence type="ECO:0000256" key="5">
    <source>
        <dbReference type="ARBA" id="ARBA00022989"/>
    </source>
</evidence>
<reference evidence="16" key="1">
    <citation type="submission" date="2012-12" db="EMBL/GenBank/DDBJ databases">
        <authorList>
            <person name="Hellsten U."/>
            <person name="Grimwood J."/>
            <person name="Chapman J.A."/>
            <person name="Shapiro H."/>
            <person name="Aerts A."/>
            <person name="Otillar R.P."/>
            <person name="Terry A.Y."/>
            <person name="Boore J.L."/>
            <person name="Simakov O."/>
            <person name="Marletaz F."/>
            <person name="Cho S.-J."/>
            <person name="Edsinger-Gonzales E."/>
            <person name="Havlak P."/>
            <person name="Kuo D.-H."/>
            <person name="Larsson T."/>
            <person name="Lv J."/>
            <person name="Arendt D."/>
            <person name="Savage R."/>
            <person name="Osoegawa K."/>
            <person name="de Jong P."/>
            <person name="Lindberg D.R."/>
            <person name="Seaver E.C."/>
            <person name="Weisblat D.A."/>
            <person name="Putnam N.H."/>
            <person name="Grigoriev I.V."/>
            <person name="Rokhsar D.S."/>
        </authorList>
    </citation>
    <scope>NUCLEOTIDE SEQUENCE</scope>
    <source>
        <strain evidence="16">I ESC-2004</strain>
    </source>
</reference>
<evidence type="ECO:0000256" key="8">
    <source>
        <dbReference type="ARBA" id="ARBA00023136"/>
    </source>
</evidence>
<feature type="transmembrane region" description="Helical" evidence="13">
    <location>
        <begin position="83"/>
        <end position="100"/>
    </location>
</feature>
<dbReference type="EMBL" id="KB310375">
    <property type="protein sequence ID" value="ELT91739.1"/>
    <property type="molecule type" value="Genomic_DNA"/>
</dbReference>
<keyword evidence="8 13" id="KW-0472">Membrane</keyword>
<keyword evidence="5 13" id="KW-1133">Transmembrane helix</keyword>
<dbReference type="STRING" id="283909.R7TDE0"/>
<keyword evidence="3 11" id="KW-0894">Sodium channel</keyword>
<dbReference type="OrthoDB" id="6262926at2759"/>
<keyword evidence="6" id="KW-0915">Sodium</keyword>
<dbReference type="HOGENOM" id="CLU_020415_2_0_1"/>
<dbReference type="OMA" id="CGCLNSE"/>
<protein>
    <submittedName>
        <fullName evidence="14 15">Uncharacterized protein</fullName>
    </submittedName>
</protein>
<dbReference type="PANTHER" id="PTHR11690">
    <property type="entry name" value="AMILORIDE-SENSITIVE SODIUM CHANNEL-RELATED"/>
    <property type="match status" value="1"/>
</dbReference>
<proteinExistence type="inferred from homology"/>
<evidence type="ECO:0000256" key="2">
    <source>
        <dbReference type="ARBA" id="ARBA00022448"/>
    </source>
</evidence>
<name>R7TDE0_CAPTE</name>
<dbReference type="Gene3D" id="1.10.287.770">
    <property type="entry name" value="YojJ-like"/>
    <property type="match status" value="1"/>
</dbReference>
<gene>
    <name evidence="14" type="ORF">CAPTEDRAFT_212483</name>
</gene>
<feature type="region of interest" description="Disordered" evidence="12">
    <location>
        <begin position="559"/>
        <end position="583"/>
    </location>
</feature>
<evidence type="ECO:0000256" key="4">
    <source>
        <dbReference type="ARBA" id="ARBA00022692"/>
    </source>
</evidence>
<evidence type="ECO:0000256" key="9">
    <source>
        <dbReference type="ARBA" id="ARBA00023201"/>
    </source>
</evidence>
<accession>R7TDE0</accession>
<evidence type="ECO:0000256" key="6">
    <source>
        <dbReference type="ARBA" id="ARBA00023053"/>
    </source>
</evidence>
<evidence type="ECO:0000256" key="3">
    <source>
        <dbReference type="ARBA" id="ARBA00022461"/>
    </source>
</evidence>
<keyword evidence="16" id="KW-1185">Reference proteome</keyword>
<evidence type="ECO:0000313" key="16">
    <source>
        <dbReference type="Proteomes" id="UP000014760"/>
    </source>
</evidence>
<evidence type="ECO:0000256" key="7">
    <source>
        <dbReference type="ARBA" id="ARBA00023065"/>
    </source>
</evidence>
<keyword evidence="4 11" id="KW-0812">Transmembrane</keyword>
<comment type="similarity">
    <text evidence="11">Belongs to the amiloride-sensitive sodium channel (TC 1.A.6) family.</text>
</comment>
<keyword evidence="10 11" id="KW-0407">Ion channel</keyword>
<dbReference type="EnsemblMetazoa" id="CapteT212483">
    <property type="protein sequence ID" value="CapteP212483"/>
    <property type="gene ID" value="CapteG212483"/>
</dbReference>
<evidence type="ECO:0000256" key="1">
    <source>
        <dbReference type="ARBA" id="ARBA00004141"/>
    </source>
</evidence>
<reference evidence="14 16" key="2">
    <citation type="journal article" date="2013" name="Nature">
        <title>Insights into bilaterian evolution from three spiralian genomes.</title>
        <authorList>
            <person name="Simakov O."/>
            <person name="Marletaz F."/>
            <person name="Cho S.J."/>
            <person name="Edsinger-Gonzales E."/>
            <person name="Havlak P."/>
            <person name="Hellsten U."/>
            <person name="Kuo D.H."/>
            <person name="Larsson T."/>
            <person name="Lv J."/>
            <person name="Arendt D."/>
            <person name="Savage R."/>
            <person name="Osoegawa K."/>
            <person name="de Jong P."/>
            <person name="Grimwood J."/>
            <person name="Chapman J.A."/>
            <person name="Shapiro H."/>
            <person name="Aerts A."/>
            <person name="Otillar R.P."/>
            <person name="Terry A.Y."/>
            <person name="Boore J.L."/>
            <person name="Grigoriev I.V."/>
            <person name="Lindberg D.R."/>
            <person name="Seaver E.C."/>
            <person name="Weisblat D.A."/>
            <person name="Putnam N.H."/>
            <person name="Rokhsar D.S."/>
        </authorList>
    </citation>
    <scope>NUCLEOTIDE SEQUENCE</scope>
    <source>
        <strain evidence="14 16">I ESC-2004</strain>
    </source>
</reference>
<dbReference type="EMBL" id="AMQN01013667">
    <property type="status" value="NOT_ANNOTATED_CDS"/>
    <property type="molecule type" value="Genomic_DNA"/>
</dbReference>
<evidence type="ECO:0000256" key="11">
    <source>
        <dbReference type="RuleBase" id="RU000679"/>
    </source>
</evidence>
<evidence type="ECO:0000256" key="12">
    <source>
        <dbReference type="SAM" id="MobiDB-lite"/>
    </source>
</evidence>
<dbReference type="PANTHER" id="PTHR11690:SF248">
    <property type="entry name" value="PICKPOCKET 17, ISOFORM A"/>
    <property type="match status" value="1"/>
</dbReference>
<keyword evidence="9 11" id="KW-0739">Sodium transport</keyword>
<evidence type="ECO:0000313" key="15">
    <source>
        <dbReference type="EnsemblMetazoa" id="CapteP212483"/>
    </source>
</evidence>
<dbReference type="PRINTS" id="PR01078">
    <property type="entry name" value="AMINACHANNEL"/>
</dbReference>
<dbReference type="GO" id="GO:0015280">
    <property type="term" value="F:ligand-gated sodium channel activity"/>
    <property type="evidence" value="ECO:0007669"/>
    <property type="project" value="TreeGrafter"/>
</dbReference>
<reference evidence="15" key="3">
    <citation type="submission" date="2015-06" db="UniProtKB">
        <authorList>
            <consortium name="EnsemblMetazoa"/>
        </authorList>
    </citation>
    <scope>IDENTIFICATION</scope>
</reference>
<dbReference type="Proteomes" id="UP000014760">
    <property type="component" value="Unassembled WGS sequence"/>
</dbReference>
<dbReference type="Pfam" id="PF00858">
    <property type="entry name" value="ASC"/>
    <property type="match status" value="1"/>
</dbReference>
<sequence length="583" mass="66721">MSLGMRCNIHEENHRLMTEKEDPLGIQGWDPNDLEIFGLLRHPFGTSNSMGLLAKAIRKSCEGSSMKALPRIMKSPTKFQRTLWVLALLVGMVAAIYQLAKLMMGYLEFATSVNIVTERKAPPFPDVTICHLDRDWTFRVLENELHEDIRMAHYEAKVQNLQKSYKPDSKEYRYLKDLADFAGYLQNTPQIHSAVDKLRDIFIIDCRAVPGWINAPCFSEEINYVNTSMFLDPFYGLCVTFQSNSPVLKGLNVILYLDDPEVAVPQEFKMADDSVTHTSLVGARVVIHPPNSFPDIWLTSQHVHAGVDMAFKLEGTRRSLLDDPYGSCITPEEAEEAQRDGVTGYAINRHGYECYRMCAKDHILKDCDCIHFFYSTTKEERASTALCGYIDEKNISATLARLDCALNTELYLEKDFEKICSCPIPCEQFTYEYSTKSIQWPHDTYHLSFYKQYIQNKSYSAKFTEYETLLNISQYNKEESVRRVSDLDKIHDNFAQIRILNHQKSYFHYSETPLISPEALFGNVGGLLNLWVGITFITIIEIMEFVHQLCGSKTRDRDKKLQANGKGNAKITDPSADELLRKA</sequence>
<dbReference type="AlphaFoldDB" id="R7TDE0"/>
<dbReference type="GO" id="GO:0005886">
    <property type="term" value="C:plasma membrane"/>
    <property type="evidence" value="ECO:0007669"/>
    <property type="project" value="TreeGrafter"/>
</dbReference>
<comment type="subcellular location">
    <subcellularLocation>
        <location evidence="1">Membrane</location>
        <topology evidence="1">Multi-pass membrane protein</topology>
    </subcellularLocation>
</comment>
<evidence type="ECO:0000256" key="10">
    <source>
        <dbReference type="ARBA" id="ARBA00023303"/>
    </source>
</evidence>
<dbReference type="InterPro" id="IPR001873">
    <property type="entry name" value="ENaC"/>
</dbReference>